<evidence type="ECO:0000256" key="1">
    <source>
        <dbReference type="SAM" id="MobiDB-lite"/>
    </source>
</evidence>
<feature type="region of interest" description="Disordered" evidence="1">
    <location>
        <begin position="82"/>
        <end position="108"/>
    </location>
</feature>
<feature type="compositionally biased region" description="Low complexity" evidence="1">
    <location>
        <begin position="93"/>
        <end position="108"/>
    </location>
</feature>
<organism evidence="2 3">
    <name type="scientific">Paraburkholderia fungorum</name>
    <dbReference type="NCBI Taxonomy" id="134537"/>
    <lineage>
        <taxon>Bacteria</taxon>
        <taxon>Pseudomonadati</taxon>
        <taxon>Pseudomonadota</taxon>
        <taxon>Betaproteobacteria</taxon>
        <taxon>Burkholderiales</taxon>
        <taxon>Burkholderiaceae</taxon>
        <taxon>Paraburkholderia</taxon>
    </lineage>
</organism>
<evidence type="ECO:0000313" key="2">
    <source>
        <dbReference type="EMBL" id="SDQ37569.1"/>
    </source>
</evidence>
<dbReference type="OrthoDB" id="9007456at2"/>
<protein>
    <submittedName>
        <fullName evidence="2">Uncharacterized protein</fullName>
    </submittedName>
</protein>
<proteinExistence type="predicted"/>
<reference evidence="3" key="1">
    <citation type="submission" date="2016-10" db="EMBL/GenBank/DDBJ databases">
        <authorList>
            <person name="Varghese N."/>
        </authorList>
    </citation>
    <scope>NUCLEOTIDE SEQUENCE [LARGE SCALE GENOMIC DNA]</scope>
    <source>
        <strain evidence="3">GAS106B</strain>
    </source>
</reference>
<dbReference type="Proteomes" id="UP000183487">
    <property type="component" value="Unassembled WGS sequence"/>
</dbReference>
<sequence length="108" mass="11943">MDRKLNTLAGSSQIALIDHDIAHITRVMRLALHGDLGGPILPVAYWRQRLFQLLDACHLSHPQLCAIDSLLLQLRQFEAEPEPRWDTLPPPAASALAPQLSSSARHPA</sequence>
<gene>
    <name evidence="2" type="ORF">SAMN05443245_1135</name>
</gene>
<accession>A0A1H1AD56</accession>
<dbReference type="RefSeq" id="WP_074763399.1">
    <property type="nucleotide sequence ID" value="NZ_FNKP01000001.1"/>
</dbReference>
<name>A0A1H1AD56_9BURK</name>
<dbReference type="AlphaFoldDB" id="A0A1H1AD56"/>
<keyword evidence="3" id="KW-1185">Reference proteome</keyword>
<dbReference type="EMBL" id="FNKP01000001">
    <property type="protein sequence ID" value="SDQ37569.1"/>
    <property type="molecule type" value="Genomic_DNA"/>
</dbReference>
<evidence type="ECO:0000313" key="3">
    <source>
        <dbReference type="Proteomes" id="UP000183487"/>
    </source>
</evidence>